<protein>
    <recommendedName>
        <fullName evidence="3">phosphoenolpyruvate--glycerone phosphotransferase</fullName>
        <ecNumber evidence="3">2.7.1.121</ecNumber>
    </recommendedName>
</protein>
<evidence type="ECO:0000256" key="7">
    <source>
        <dbReference type="ARBA" id="ARBA00046577"/>
    </source>
</evidence>
<dbReference type="SMART" id="SM01120">
    <property type="entry name" value="Dak2"/>
    <property type="match status" value="1"/>
</dbReference>
<dbReference type="EC" id="2.7.1.121" evidence="3"/>
<evidence type="ECO:0000256" key="2">
    <source>
        <dbReference type="ARBA" id="ARBA00004745"/>
    </source>
</evidence>
<evidence type="ECO:0000256" key="8">
    <source>
        <dbReference type="ARBA" id="ARBA00055771"/>
    </source>
</evidence>
<dbReference type="GO" id="GO:0005829">
    <property type="term" value="C:cytosol"/>
    <property type="evidence" value="ECO:0007669"/>
    <property type="project" value="TreeGrafter"/>
</dbReference>
<proteinExistence type="predicted"/>
<accession>A0A9D1V2R4</accession>
<evidence type="ECO:0000313" key="10">
    <source>
        <dbReference type="EMBL" id="HIX05011.1"/>
    </source>
</evidence>
<dbReference type="GO" id="GO:0019563">
    <property type="term" value="P:glycerol catabolic process"/>
    <property type="evidence" value="ECO:0007669"/>
    <property type="project" value="TreeGrafter"/>
</dbReference>
<dbReference type="Proteomes" id="UP000824193">
    <property type="component" value="Unassembled WGS sequence"/>
</dbReference>
<dbReference type="AlphaFoldDB" id="A0A9D1V2R4"/>
<evidence type="ECO:0000256" key="5">
    <source>
        <dbReference type="ARBA" id="ARBA00022777"/>
    </source>
</evidence>
<reference evidence="10" key="1">
    <citation type="journal article" date="2021" name="PeerJ">
        <title>Extensive microbial diversity within the chicken gut microbiome revealed by metagenomics and culture.</title>
        <authorList>
            <person name="Gilroy R."/>
            <person name="Ravi A."/>
            <person name="Getino M."/>
            <person name="Pursley I."/>
            <person name="Horton D.L."/>
            <person name="Alikhan N.F."/>
            <person name="Baker D."/>
            <person name="Gharbi K."/>
            <person name="Hall N."/>
            <person name="Watson M."/>
            <person name="Adriaenssens E.M."/>
            <person name="Foster-Nyarko E."/>
            <person name="Jarju S."/>
            <person name="Secka A."/>
            <person name="Antonio M."/>
            <person name="Oren A."/>
            <person name="Chaudhuri R.R."/>
            <person name="La Ragione R."/>
            <person name="Hildebrand F."/>
            <person name="Pallen M.J."/>
        </authorList>
    </citation>
    <scope>NUCLEOTIDE SEQUENCE</scope>
    <source>
        <strain evidence="10">2239</strain>
    </source>
</reference>
<evidence type="ECO:0000313" key="11">
    <source>
        <dbReference type="Proteomes" id="UP000824193"/>
    </source>
</evidence>
<evidence type="ECO:0000256" key="6">
    <source>
        <dbReference type="ARBA" id="ARBA00022798"/>
    </source>
</evidence>
<comment type="subunit">
    <text evidence="7">Homodimer. The dihydroxyacetone kinase complex is composed of a homodimer of DhaM, a homodimer of DhaK and the subunit DhaL.</text>
</comment>
<dbReference type="Gene3D" id="1.25.40.340">
    <property type="match status" value="1"/>
</dbReference>
<sequence>MNITQENVRLLLGAITNAFETHKEELCAYDRAIGDGDHGESMARGTKAGLEAAETLDGTAGVYDCFKAYSRAMLASIGGAIGPIFSTVVSELGKAARQSGQLGPQEYAAGLKNAADKVMALGGAAPGDKTLVDALVPAALAAAGAGDVPLAQVARAAEQAAEEGVRATIPMQAKMGRSHFLREKSVGHQDAGATSLHLMLKTISDFVNE</sequence>
<gene>
    <name evidence="10" type="primary">dhaL</name>
    <name evidence="10" type="ORF">H9865_02710</name>
</gene>
<keyword evidence="6" id="KW-0319">Glycerol metabolism</keyword>
<dbReference type="PANTHER" id="PTHR28629:SF4">
    <property type="entry name" value="TRIOKINASE_FMN CYCLASE"/>
    <property type="match status" value="1"/>
</dbReference>
<dbReference type="NCBIfam" id="TIGR02365">
    <property type="entry name" value="dha_L_ycgS"/>
    <property type="match status" value="1"/>
</dbReference>
<comment type="catalytic activity">
    <reaction evidence="1">
        <text>dihydroxyacetone + phosphoenolpyruvate = dihydroxyacetone phosphate + pyruvate</text>
        <dbReference type="Rhea" id="RHEA:18381"/>
        <dbReference type="ChEBI" id="CHEBI:15361"/>
        <dbReference type="ChEBI" id="CHEBI:16016"/>
        <dbReference type="ChEBI" id="CHEBI:57642"/>
        <dbReference type="ChEBI" id="CHEBI:58702"/>
        <dbReference type="EC" id="2.7.1.121"/>
    </reaction>
</comment>
<dbReference type="SUPFAM" id="SSF101473">
    <property type="entry name" value="DhaL-like"/>
    <property type="match status" value="1"/>
</dbReference>
<organism evidence="10 11">
    <name type="scientific">Candidatus Allofournierella pullicola</name>
    <dbReference type="NCBI Taxonomy" id="2838596"/>
    <lineage>
        <taxon>Bacteria</taxon>
        <taxon>Bacillati</taxon>
        <taxon>Bacillota</taxon>
        <taxon>Clostridia</taxon>
        <taxon>Eubacteriales</taxon>
        <taxon>Oscillospiraceae</taxon>
        <taxon>Allofournierella</taxon>
    </lineage>
</organism>
<feature type="domain" description="DhaL" evidence="9">
    <location>
        <begin position="6"/>
        <end position="205"/>
    </location>
</feature>
<dbReference type="PROSITE" id="PS51480">
    <property type="entry name" value="DHAL"/>
    <property type="match status" value="1"/>
</dbReference>
<dbReference type="FunFam" id="1.25.40.340:FF:000002">
    <property type="entry name" value="Dihydroxyacetone kinase, L subunit"/>
    <property type="match status" value="1"/>
</dbReference>
<reference evidence="10" key="2">
    <citation type="submission" date="2021-04" db="EMBL/GenBank/DDBJ databases">
        <authorList>
            <person name="Gilroy R."/>
        </authorList>
    </citation>
    <scope>NUCLEOTIDE SEQUENCE</scope>
    <source>
        <strain evidence="10">2239</strain>
    </source>
</reference>
<dbReference type="InterPro" id="IPR012737">
    <property type="entry name" value="DhaK_L_YcgS"/>
</dbReference>
<dbReference type="InterPro" id="IPR050861">
    <property type="entry name" value="Dihydroxyacetone_Kinase"/>
</dbReference>
<keyword evidence="5 10" id="KW-0418">Kinase</keyword>
<evidence type="ECO:0000259" key="9">
    <source>
        <dbReference type="PROSITE" id="PS51480"/>
    </source>
</evidence>
<dbReference type="Pfam" id="PF02734">
    <property type="entry name" value="Dak2"/>
    <property type="match status" value="1"/>
</dbReference>
<dbReference type="GO" id="GO:0004371">
    <property type="term" value="F:glycerone kinase activity"/>
    <property type="evidence" value="ECO:0007669"/>
    <property type="project" value="InterPro"/>
</dbReference>
<comment type="function">
    <text evidence="8">ADP-binding subunit of the dihydroxyacetone kinase, which is responsible for the phosphoenolpyruvate (PEP)-dependent phosphorylation of dihydroxyacetone. DhaL-ADP is converted to DhaL-ATP via a phosphoryl group transfer from DhaM and transmits it to dihydroxyacetone binds to DhaK.</text>
</comment>
<evidence type="ECO:0000256" key="3">
    <source>
        <dbReference type="ARBA" id="ARBA00012095"/>
    </source>
</evidence>
<dbReference type="InterPro" id="IPR004007">
    <property type="entry name" value="DhaL_dom"/>
</dbReference>
<comment type="caution">
    <text evidence="10">The sequence shown here is derived from an EMBL/GenBank/DDBJ whole genome shotgun (WGS) entry which is preliminary data.</text>
</comment>
<dbReference type="EMBL" id="DXFW01000008">
    <property type="protein sequence ID" value="HIX05011.1"/>
    <property type="molecule type" value="Genomic_DNA"/>
</dbReference>
<evidence type="ECO:0000256" key="4">
    <source>
        <dbReference type="ARBA" id="ARBA00022679"/>
    </source>
</evidence>
<evidence type="ECO:0000256" key="1">
    <source>
        <dbReference type="ARBA" id="ARBA00001113"/>
    </source>
</evidence>
<dbReference type="PANTHER" id="PTHR28629">
    <property type="entry name" value="TRIOKINASE/FMN CYCLASE"/>
    <property type="match status" value="1"/>
</dbReference>
<comment type="pathway">
    <text evidence="2">Polyol metabolism; glycerol degradation.</text>
</comment>
<dbReference type="InterPro" id="IPR036117">
    <property type="entry name" value="DhaL_dom_sf"/>
</dbReference>
<name>A0A9D1V2R4_9FIRM</name>
<dbReference type="GO" id="GO:0047324">
    <property type="term" value="F:phosphoenolpyruvate-glycerone phosphotransferase activity"/>
    <property type="evidence" value="ECO:0007669"/>
    <property type="project" value="UniProtKB-EC"/>
</dbReference>
<keyword evidence="4" id="KW-0808">Transferase</keyword>